<name>A0AAF0Y9N1_9TREE</name>
<dbReference type="GO" id="GO:0016787">
    <property type="term" value="F:hydrolase activity"/>
    <property type="evidence" value="ECO:0007669"/>
    <property type="project" value="InterPro"/>
</dbReference>
<gene>
    <name evidence="2" type="primary">rglC</name>
    <name evidence="2" type="ORF">LOC62_04G006211</name>
</gene>
<dbReference type="InterPro" id="IPR004843">
    <property type="entry name" value="Calcineurin-like_PHP"/>
</dbReference>
<dbReference type="AlphaFoldDB" id="A0AAF0Y9N1"/>
<dbReference type="Pfam" id="PF00149">
    <property type="entry name" value="Metallophos"/>
    <property type="match status" value="1"/>
</dbReference>
<dbReference type="SUPFAM" id="SSF56300">
    <property type="entry name" value="Metallo-dependent phosphatases"/>
    <property type="match status" value="1"/>
</dbReference>
<keyword evidence="3" id="KW-1185">Reference proteome</keyword>
<dbReference type="InterPro" id="IPR051693">
    <property type="entry name" value="UPF0046_metallophosphoest"/>
</dbReference>
<dbReference type="PANTHER" id="PTHR12905:SF18">
    <property type="entry name" value="ESTER HYDROLASE, PUTATIVE (AFU_ORTHOLOGUE AFUA_4G03130)-RELATED"/>
    <property type="match status" value="1"/>
</dbReference>
<evidence type="ECO:0000313" key="3">
    <source>
        <dbReference type="Proteomes" id="UP000827549"/>
    </source>
</evidence>
<evidence type="ECO:0000259" key="1">
    <source>
        <dbReference type="Pfam" id="PF00149"/>
    </source>
</evidence>
<dbReference type="Proteomes" id="UP000827549">
    <property type="component" value="Chromosome 4"/>
</dbReference>
<keyword evidence="2" id="KW-0456">Lyase</keyword>
<protein>
    <submittedName>
        <fullName evidence="2">Rhamnogalacturonate lyase C</fullName>
    </submittedName>
</protein>
<proteinExistence type="predicted"/>
<dbReference type="EMBL" id="CP086717">
    <property type="protein sequence ID" value="WOO82728.1"/>
    <property type="molecule type" value="Genomic_DNA"/>
</dbReference>
<organism evidence="2 3">
    <name type="scientific">Vanrija pseudolonga</name>
    <dbReference type="NCBI Taxonomy" id="143232"/>
    <lineage>
        <taxon>Eukaryota</taxon>
        <taxon>Fungi</taxon>
        <taxon>Dikarya</taxon>
        <taxon>Basidiomycota</taxon>
        <taxon>Agaricomycotina</taxon>
        <taxon>Tremellomycetes</taxon>
        <taxon>Trichosporonales</taxon>
        <taxon>Trichosporonaceae</taxon>
        <taxon>Vanrija</taxon>
    </lineage>
</organism>
<sequence length="305" mass="34273">MFMPIDRFTAWEHKRRNLLLWFCRPAPPADPTSVLAAHLPPEKRITAVCISDTHNTQPDIPDGDVLFHSGDLTSFGTAAELQAQLDWLASLPHRYKVVIPGNHDKVLDETFVEPRRDLGKREDLNWHDLTYLLYSSVTLEFPDQARSLKVYGDPLTPAYGGWAFQHRRKEDTWRNTVPAGTDVLLSHGPPLGHLDDGKGSPWLLRELRRARPRLLVFGHIHESRGTEVLDHSDWDAWARDRLNQPTTPGILEVVATVVVLLVGRIYSAVVGRRAPQNTVLVNAASMGRMGLRDNPSEAAGTVIYI</sequence>
<dbReference type="Gene3D" id="3.60.21.10">
    <property type="match status" value="1"/>
</dbReference>
<dbReference type="InterPro" id="IPR029052">
    <property type="entry name" value="Metallo-depent_PP-like"/>
</dbReference>
<reference evidence="2" key="1">
    <citation type="submission" date="2023-10" db="EMBL/GenBank/DDBJ databases">
        <authorList>
            <person name="Noh H."/>
        </authorList>
    </citation>
    <scope>NUCLEOTIDE SEQUENCE</scope>
    <source>
        <strain evidence="2">DUCC4014</strain>
    </source>
</reference>
<dbReference type="GO" id="GO:0016829">
    <property type="term" value="F:lyase activity"/>
    <property type="evidence" value="ECO:0007669"/>
    <property type="project" value="UniProtKB-KW"/>
</dbReference>
<dbReference type="RefSeq" id="XP_062628760.1">
    <property type="nucleotide sequence ID" value="XM_062772776.1"/>
</dbReference>
<evidence type="ECO:0000313" key="2">
    <source>
        <dbReference type="EMBL" id="WOO82728.1"/>
    </source>
</evidence>
<accession>A0AAF0Y9N1</accession>
<dbReference type="CDD" id="cd07379">
    <property type="entry name" value="MPP_239FB"/>
    <property type="match status" value="1"/>
</dbReference>
<dbReference type="PANTHER" id="PTHR12905">
    <property type="entry name" value="METALLOPHOSPHOESTERASE"/>
    <property type="match status" value="1"/>
</dbReference>
<dbReference type="GeneID" id="87809437"/>
<feature type="domain" description="Calcineurin-like phosphoesterase" evidence="1">
    <location>
        <begin position="60"/>
        <end position="222"/>
    </location>
</feature>